<proteinExistence type="predicted"/>
<protein>
    <submittedName>
        <fullName evidence="1">Uncharacterized protein</fullName>
    </submittedName>
</protein>
<organism evidence="1 2">
    <name type="scientific">Acinetobacter tandoii</name>
    <dbReference type="NCBI Taxonomy" id="202954"/>
    <lineage>
        <taxon>Bacteria</taxon>
        <taxon>Pseudomonadati</taxon>
        <taxon>Pseudomonadota</taxon>
        <taxon>Gammaproteobacteria</taxon>
        <taxon>Moraxellales</taxon>
        <taxon>Moraxellaceae</taxon>
        <taxon>Acinetobacter</taxon>
    </lineage>
</organism>
<evidence type="ECO:0000313" key="1">
    <source>
        <dbReference type="EMBL" id="KAB1859991.1"/>
    </source>
</evidence>
<comment type="caution">
    <text evidence="1">The sequence shown here is derived from an EMBL/GenBank/DDBJ whole genome shotgun (WGS) entry which is preliminary data.</text>
</comment>
<reference evidence="1 2" key="1">
    <citation type="submission" date="2019-09" db="EMBL/GenBank/DDBJ databases">
        <title>Draft genome sequence of Acinetobacter tandoii W4-4-4 isolated from environmental water sample.</title>
        <authorList>
            <person name="Wee S.K."/>
            <person name="Yan B."/>
            <person name="Mustaffa S.B."/>
            <person name="Yap E.P.H."/>
        </authorList>
    </citation>
    <scope>NUCLEOTIDE SEQUENCE [LARGE SCALE GENOMIC DNA]</scope>
    <source>
        <strain evidence="1 2">W4-4-4</strain>
    </source>
</reference>
<evidence type="ECO:0000313" key="2">
    <source>
        <dbReference type="Proteomes" id="UP000325788"/>
    </source>
</evidence>
<accession>A0A5N4WR52</accession>
<dbReference type="EMBL" id="VXLD01000001">
    <property type="protein sequence ID" value="KAB1859991.1"/>
    <property type="molecule type" value="Genomic_DNA"/>
</dbReference>
<name>A0A5N4WR52_9GAMM</name>
<dbReference type="AlphaFoldDB" id="A0A5N4WR52"/>
<dbReference type="Proteomes" id="UP000325788">
    <property type="component" value="Unassembled WGS sequence"/>
</dbReference>
<sequence length="960" mass="106803">MGGSSKQVTGYQYFANFLLFIGNPIEKLLGINFDKRGWAIPLLDDQGNPLDVGTINKPNLFGENEGGIAGQIHARYGTANPMPVSFYTDYLAENDLPPLAYPFQSYLAFEDFYLGNSGYPKEMLLWPKRIHVKNDGSPQWHDSMSEIPSEITSDDSVSVPYLATIGLMLKDDIEENTSSSAGFAEWDKSLAFNYILTSSQIDYAGNSWDDNNPEHNSRYKGDVTGGFNFIGSSQATTKIFFTLHTDGARDYAYVPMVYFNNQSVIEFSVNHVELTGNLTRHEYSITFFGDSLSVNITCKPHQISINQQSNRIFPLSVQVFYPDVYKNISYSGDINPVHKIREILTDDTAMNMPESDINDVNFAKAADRIWEEKLGISWAITEKSCVDAINELCSHIEAGIRVNRQTGLYEMVLFRDDWFKEDEIHTLAESKIKSISFEVQNADDVVNQLNVSYYDRNNIKNASFSISENASIKNMSGRVNAESSDFPYFMNQRNAAVVAQWKLKQFTTPCWKGSFTTGYNQARKWNRYDIVKLNWSRKNIVDLPVRIMSINLGDGIDNTVSIDFVEVTHFSDELTSTVVIDDKIDVTPLPPQPILFKAFELSYFEAVQAYGQRTVDDELAYNPDAGYVAVVAQRSQNNSLNAQMHTDAGTGYENSAVIQYCETAQLDQLIDRLTSSFILKNVGDLESVRIGSQIFINNEIMVFQGFDTASKLLTVKRGALDSIPQIHADDSVLFFADDFVAIDSTEYADSEVINVKALSTTPSGVLDLNAVTAQSVEIQSRAICPYPPANVKINDAYYPETLVVTNDIVLTWGDRNRVQQTGGSILGFYDAGVTIEAEVTYSYELISENVVLDSGANITANTITILSSVLLQNQPHTLKLWSVRDGYASYQIFEHAFFVESASLILTATVTKSQVAGNTVPVANITVNVDESLSANMKFDGSSISGKAQAGATITIKIEE</sequence>
<gene>
    <name evidence="1" type="ORF">F4W09_02400</name>
</gene>